<dbReference type="STRING" id="265072.Mfla_1692"/>
<evidence type="ECO:0000256" key="9">
    <source>
        <dbReference type="PIRSR" id="PIRSR000485-1"/>
    </source>
</evidence>
<comment type="cofactor">
    <cofactor evidence="7 10">
        <name>Mg(2+)</name>
        <dbReference type="ChEBI" id="CHEBI:18420"/>
    </cofactor>
    <text evidence="7 10">Binds 1 Mg(2+) ion per subunit.</text>
</comment>
<keyword evidence="13" id="KW-1185">Reference proteome</keyword>
<feature type="domain" description="Glutamine amidotransferase type-2" evidence="11">
    <location>
        <begin position="2"/>
        <end position="235"/>
    </location>
</feature>
<evidence type="ECO:0000256" key="4">
    <source>
        <dbReference type="ARBA" id="ARBA00022679"/>
    </source>
</evidence>
<gene>
    <name evidence="7" type="primary">purF</name>
    <name evidence="12" type="ordered locus">Mfla_1692</name>
</gene>
<dbReference type="UniPathway" id="UPA00074">
    <property type="reaction ID" value="UER00124"/>
</dbReference>
<dbReference type="EMBL" id="CP000284">
    <property type="protein sequence ID" value="ABE49960.1"/>
    <property type="molecule type" value="Genomic_DNA"/>
</dbReference>
<evidence type="ECO:0000256" key="2">
    <source>
        <dbReference type="ARBA" id="ARBA00010138"/>
    </source>
</evidence>
<accession>Q1H0M7</accession>
<dbReference type="Gene3D" id="3.40.50.2020">
    <property type="match status" value="1"/>
</dbReference>
<dbReference type="GO" id="GO:0000287">
    <property type="term" value="F:magnesium ion binding"/>
    <property type="evidence" value="ECO:0007669"/>
    <property type="project" value="UniProtKB-UniRule"/>
</dbReference>
<evidence type="ECO:0000259" key="11">
    <source>
        <dbReference type="PROSITE" id="PS51278"/>
    </source>
</evidence>
<keyword evidence="4 7" id="KW-0808">Transferase</keyword>
<dbReference type="EC" id="2.4.2.14" evidence="7"/>
<dbReference type="NCBIfam" id="TIGR01134">
    <property type="entry name" value="purF"/>
    <property type="match status" value="1"/>
</dbReference>
<feature type="binding site" evidence="7 10">
    <location>
        <position position="304"/>
    </location>
    <ligand>
        <name>Mg(2+)</name>
        <dbReference type="ChEBI" id="CHEBI:18420"/>
    </ligand>
</feature>
<dbReference type="InterPro" id="IPR005854">
    <property type="entry name" value="PurF"/>
</dbReference>
<evidence type="ECO:0000256" key="7">
    <source>
        <dbReference type="HAMAP-Rule" id="MF_01931"/>
    </source>
</evidence>
<organism evidence="12 13">
    <name type="scientific">Methylobacillus flagellatus (strain ATCC 51484 / DSM 6875 / VKM B-1610 / KT)</name>
    <dbReference type="NCBI Taxonomy" id="265072"/>
    <lineage>
        <taxon>Bacteria</taxon>
        <taxon>Pseudomonadati</taxon>
        <taxon>Pseudomonadota</taxon>
        <taxon>Betaproteobacteria</taxon>
        <taxon>Nitrosomonadales</taxon>
        <taxon>Methylophilaceae</taxon>
        <taxon>Methylobacillus</taxon>
    </lineage>
</organism>
<evidence type="ECO:0000313" key="13">
    <source>
        <dbReference type="Proteomes" id="UP000002440"/>
    </source>
</evidence>
<dbReference type="GO" id="GO:0009113">
    <property type="term" value="P:purine nucleobase biosynthetic process"/>
    <property type="evidence" value="ECO:0007669"/>
    <property type="project" value="UniProtKB-UniRule"/>
</dbReference>
<dbReference type="Pfam" id="PF00156">
    <property type="entry name" value="Pribosyltran"/>
    <property type="match status" value="1"/>
</dbReference>
<name>Q1H0M7_METFK</name>
<dbReference type="InterPro" id="IPR029057">
    <property type="entry name" value="PRTase-like"/>
</dbReference>
<dbReference type="Gene3D" id="3.60.20.10">
    <property type="entry name" value="Glutamine Phosphoribosylpyrophosphate, subunit 1, domain 1"/>
    <property type="match status" value="1"/>
</dbReference>
<evidence type="ECO:0000313" key="12">
    <source>
        <dbReference type="EMBL" id="ABE49960.1"/>
    </source>
</evidence>
<comment type="caution">
    <text evidence="7">Lacks conserved residue(s) required for the propagation of feature annotation.</text>
</comment>
<dbReference type="PROSITE" id="PS51278">
    <property type="entry name" value="GATASE_TYPE_2"/>
    <property type="match status" value="1"/>
</dbReference>
<dbReference type="RefSeq" id="WP_011479914.1">
    <property type="nucleotide sequence ID" value="NC_007947.1"/>
</dbReference>
<evidence type="ECO:0000256" key="5">
    <source>
        <dbReference type="ARBA" id="ARBA00022755"/>
    </source>
</evidence>
<dbReference type="InterPro" id="IPR000836">
    <property type="entry name" value="PRTase_dom"/>
</dbReference>
<dbReference type="Pfam" id="PF13522">
    <property type="entry name" value="GATase_6"/>
    <property type="match status" value="1"/>
</dbReference>
<dbReference type="HOGENOM" id="CLU_022389_2_1_4"/>
<dbReference type="SUPFAM" id="SSF53271">
    <property type="entry name" value="PRTase-like"/>
    <property type="match status" value="1"/>
</dbReference>
<comment type="catalytic activity">
    <reaction evidence="7 8">
        <text>5-phospho-beta-D-ribosylamine + L-glutamate + diphosphate = 5-phospho-alpha-D-ribose 1-diphosphate + L-glutamine + H2O</text>
        <dbReference type="Rhea" id="RHEA:14905"/>
        <dbReference type="ChEBI" id="CHEBI:15377"/>
        <dbReference type="ChEBI" id="CHEBI:29985"/>
        <dbReference type="ChEBI" id="CHEBI:33019"/>
        <dbReference type="ChEBI" id="CHEBI:58017"/>
        <dbReference type="ChEBI" id="CHEBI:58359"/>
        <dbReference type="ChEBI" id="CHEBI:58681"/>
        <dbReference type="EC" id="2.4.2.14"/>
    </reaction>
</comment>
<evidence type="ECO:0000256" key="8">
    <source>
        <dbReference type="PIRNR" id="PIRNR000485"/>
    </source>
</evidence>
<keyword evidence="7 10" id="KW-0479">Metal-binding</keyword>
<comment type="function">
    <text evidence="7">Catalyzes the formation of phosphoribosylamine from phosphoribosylpyrophosphate (PRPP) and glutamine.</text>
</comment>
<keyword evidence="7 10" id="KW-0460">Magnesium</keyword>
<dbReference type="InterPro" id="IPR029055">
    <property type="entry name" value="Ntn_hydrolases_N"/>
</dbReference>
<dbReference type="PIRSF" id="PIRSF000485">
    <property type="entry name" value="Amd_phspho_trans"/>
    <property type="match status" value="1"/>
</dbReference>
<dbReference type="eggNOG" id="COG0034">
    <property type="taxonomic scope" value="Bacteria"/>
</dbReference>
<dbReference type="MEROPS" id="C44.001"/>
<protein>
    <recommendedName>
        <fullName evidence="7">Amidophosphoribosyltransferase</fullName>
        <shortName evidence="7">ATase</shortName>
        <ecNumber evidence="7">2.4.2.14</ecNumber>
    </recommendedName>
    <alternativeName>
        <fullName evidence="7">Glutamine phosphoribosylpyrophosphate amidotransferase</fullName>
        <shortName evidence="7">GPATase</shortName>
    </alternativeName>
</protein>
<dbReference type="OrthoDB" id="9801213at2"/>
<dbReference type="Proteomes" id="UP000002440">
    <property type="component" value="Chromosome"/>
</dbReference>
<dbReference type="InterPro" id="IPR017932">
    <property type="entry name" value="GATase_2_dom"/>
</dbReference>
<dbReference type="GO" id="GO:0004044">
    <property type="term" value="F:amidophosphoribosyltransferase activity"/>
    <property type="evidence" value="ECO:0007669"/>
    <property type="project" value="UniProtKB-UniRule"/>
</dbReference>
<feature type="active site" description="Nucleophile" evidence="7 9">
    <location>
        <position position="2"/>
    </location>
</feature>
<sequence>MCGIIGVVGKNPVNQLLYDGLLVLQHRGQDAAGIVTCDGNTFFMHKNNGLVQDVFRTRHMRSLIGNAGIAHVRYPTAGSSSAAEAQPFYVNSPFGIVLGHNGNLTNSAQLKQEMFRQDLRHINTNSDSEVLLNVLAHEIETSSHNAVLNTDMIFEAVAGVHKRCRGAYAVVAMIANFGLLAFRDPYGIRPLVIGKNESEQGTEYIVASESVALDVLGFTLVRDVAPGEAIFIDLDGNFFSRQCAESPQLSPCIFEYVYLARPDSVIDNVSVYQTRLHMGESLADKIAREWKHLKIDVVIPIPDTSRPSALELANKLNLTYREGFIKNRYIGRTFIMPGQALRKKSVRQKLNPIGMEFKDKNVLLVDDSIVRGTTSRQIVQMARDAGASKVFFASAAPPVRYPNVYGIDMPSRSELLATGRTDEEICAEIGADALIYQDLDALITAVQKSNPDIKVFDCSCFDGKYITGDIDEAYLACAESVRGDGAAQKRPANSITQLDLNLVGTEEEELV</sequence>
<dbReference type="PANTHER" id="PTHR11907">
    <property type="entry name" value="AMIDOPHOSPHORIBOSYLTRANSFERASE"/>
    <property type="match status" value="1"/>
</dbReference>
<reference evidence="12 13" key="1">
    <citation type="submission" date="2006-03" db="EMBL/GenBank/DDBJ databases">
        <title>Complete sequence of Methylobacillus flagellatus KT.</title>
        <authorList>
            <consortium name="US DOE Joint Genome Institute"/>
            <person name="Copeland A."/>
            <person name="Lucas S."/>
            <person name="Lapidus A."/>
            <person name="Barry K."/>
            <person name="Detter J.C."/>
            <person name="Glavina del Rio T."/>
            <person name="Hammon N."/>
            <person name="Israni S."/>
            <person name="Dalin E."/>
            <person name="Tice H."/>
            <person name="Pitluck S."/>
            <person name="Brettin T."/>
            <person name="Bruce D."/>
            <person name="Han C."/>
            <person name="Tapia R."/>
            <person name="Saunders E."/>
            <person name="Gilna P."/>
            <person name="Schmutz J."/>
            <person name="Larimer F."/>
            <person name="Land M."/>
            <person name="Kyrpides N."/>
            <person name="Anderson I."/>
            <person name="Richardson P."/>
        </authorList>
    </citation>
    <scope>NUCLEOTIDE SEQUENCE [LARGE SCALE GENOMIC DNA]</scope>
    <source>
        <strain evidence="13">KT / ATCC 51484 / DSM 6875</strain>
    </source>
</reference>
<feature type="binding site" evidence="7 10">
    <location>
        <position position="366"/>
    </location>
    <ligand>
        <name>Mg(2+)</name>
        <dbReference type="ChEBI" id="CHEBI:18420"/>
    </ligand>
</feature>
<comment type="similarity">
    <text evidence="2 7 8">In the C-terminal section; belongs to the purine/pyrimidine phosphoribosyltransferase family.</text>
</comment>
<dbReference type="CDD" id="cd00715">
    <property type="entry name" value="GPATase_N"/>
    <property type="match status" value="1"/>
</dbReference>
<keyword evidence="5 7" id="KW-0658">Purine biosynthesis</keyword>
<evidence type="ECO:0000256" key="10">
    <source>
        <dbReference type="PIRSR" id="PIRSR000485-2"/>
    </source>
</evidence>
<dbReference type="HAMAP" id="MF_01931">
    <property type="entry name" value="PurF"/>
    <property type="match status" value="1"/>
</dbReference>
<dbReference type="CDD" id="cd06223">
    <property type="entry name" value="PRTases_typeI"/>
    <property type="match status" value="1"/>
</dbReference>
<dbReference type="GO" id="GO:0006189">
    <property type="term" value="P:'de novo' IMP biosynthetic process"/>
    <property type="evidence" value="ECO:0007669"/>
    <property type="project" value="UniProtKB-UniRule"/>
</dbReference>
<evidence type="ECO:0000256" key="3">
    <source>
        <dbReference type="ARBA" id="ARBA00022676"/>
    </source>
</evidence>
<dbReference type="KEGG" id="mfa:Mfla_1692"/>
<dbReference type="InterPro" id="IPR035584">
    <property type="entry name" value="PurF_N"/>
</dbReference>
<comment type="pathway">
    <text evidence="1 7 8">Purine metabolism; IMP biosynthesis via de novo pathway; N(1)-(5-phospho-D-ribosyl)glycinamide from 5-phospho-alpha-D-ribose 1-diphosphate: step 1/2.</text>
</comment>
<evidence type="ECO:0000256" key="1">
    <source>
        <dbReference type="ARBA" id="ARBA00005209"/>
    </source>
</evidence>
<feature type="binding site" evidence="7 10">
    <location>
        <position position="367"/>
    </location>
    <ligand>
        <name>Mg(2+)</name>
        <dbReference type="ChEBI" id="CHEBI:18420"/>
    </ligand>
</feature>
<dbReference type="AlphaFoldDB" id="Q1H0M7"/>
<keyword evidence="6 7" id="KW-0315">Glutamine amidotransferase</keyword>
<evidence type="ECO:0000256" key="6">
    <source>
        <dbReference type="ARBA" id="ARBA00022962"/>
    </source>
</evidence>
<dbReference type="SUPFAM" id="SSF56235">
    <property type="entry name" value="N-terminal nucleophile aminohydrolases (Ntn hydrolases)"/>
    <property type="match status" value="1"/>
</dbReference>
<proteinExistence type="inferred from homology"/>
<keyword evidence="3 7" id="KW-0328">Glycosyltransferase</keyword>